<proteinExistence type="predicted"/>
<dbReference type="SMART" id="SM00481">
    <property type="entry name" value="POLIIIAc"/>
    <property type="match status" value="1"/>
</dbReference>
<dbReference type="Pfam" id="PF02811">
    <property type="entry name" value="PHP"/>
    <property type="match status" value="1"/>
</dbReference>
<dbReference type="CDD" id="cd07432">
    <property type="entry name" value="PHP_HisPPase"/>
    <property type="match status" value="1"/>
</dbReference>
<sequence length="259" mass="27793">MTDGGSETIGRHTPDRNTEEIENLTATSIKDTYTATTLTVDLHVHTDASYDCETAIEAVLARASAVGLDAVAITDHDSVGSLPRAFEIAHEYGVRVVPGVEVSTADGHLLALGIDDPPERGRQLAETAREVRESGGLAVVPHPFQTFRHGASRRRIRDVDAIEVYNAHTLTGFRNGQARRYARRQGLPGTAGSDAHRASLVGQAHTVVSVESSDGPISTADILDAIRAGRTVARGTRTSARQYLKKYAANARLKTTSFL</sequence>
<evidence type="ECO:0000259" key="1">
    <source>
        <dbReference type="SMART" id="SM00481"/>
    </source>
</evidence>
<dbReference type="PANTHER" id="PTHR42924:SF3">
    <property type="entry name" value="POLYMERASE_HISTIDINOL PHOSPHATASE N-TERMINAL DOMAIN-CONTAINING PROTEIN"/>
    <property type="match status" value="1"/>
</dbReference>
<dbReference type="GO" id="GO:0035312">
    <property type="term" value="F:5'-3' DNA exonuclease activity"/>
    <property type="evidence" value="ECO:0007669"/>
    <property type="project" value="TreeGrafter"/>
</dbReference>
<dbReference type="Gene3D" id="3.20.20.140">
    <property type="entry name" value="Metal-dependent hydrolases"/>
    <property type="match status" value="1"/>
</dbReference>
<dbReference type="Proteomes" id="UP000011550">
    <property type="component" value="Unassembled WGS sequence"/>
</dbReference>
<dbReference type="PATRIC" id="fig|662479.7.peg.1036"/>
<protein>
    <submittedName>
        <fullName evidence="2">PHP domain-containing protein</fullName>
    </submittedName>
</protein>
<dbReference type="SUPFAM" id="SSF89550">
    <property type="entry name" value="PHP domain-like"/>
    <property type="match status" value="1"/>
</dbReference>
<dbReference type="RefSeq" id="WP_008318859.1">
    <property type="nucleotide sequence ID" value="NZ_AOLN01000007.1"/>
</dbReference>
<dbReference type="InterPro" id="IPR052018">
    <property type="entry name" value="PHP_domain"/>
</dbReference>
<dbReference type="EMBL" id="AOLN01000007">
    <property type="protein sequence ID" value="ELZ96489.1"/>
    <property type="molecule type" value="Genomic_DNA"/>
</dbReference>
<dbReference type="STRING" id="662479.C440_05058"/>
<accession>M0IM19</accession>
<evidence type="ECO:0000313" key="2">
    <source>
        <dbReference type="EMBL" id="ELZ96489.1"/>
    </source>
</evidence>
<organism evidence="2 3">
    <name type="scientific">Haloferax mucosum ATCC BAA-1512</name>
    <dbReference type="NCBI Taxonomy" id="662479"/>
    <lineage>
        <taxon>Archaea</taxon>
        <taxon>Methanobacteriati</taxon>
        <taxon>Methanobacteriota</taxon>
        <taxon>Stenosarchaea group</taxon>
        <taxon>Halobacteria</taxon>
        <taxon>Halobacteriales</taxon>
        <taxon>Haloferacaceae</taxon>
        <taxon>Haloferax</taxon>
    </lineage>
</organism>
<feature type="domain" description="Polymerase/histidinol phosphatase N-terminal" evidence="1">
    <location>
        <begin position="40"/>
        <end position="106"/>
    </location>
</feature>
<keyword evidence="3" id="KW-1185">Reference proteome</keyword>
<dbReference type="AlphaFoldDB" id="M0IM19"/>
<gene>
    <name evidence="2" type="ORF">C440_05058</name>
</gene>
<dbReference type="InterPro" id="IPR016195">
    <property type="entry name" value="Pol/histidinol_Pase-like"/>
</dbReference>
<dbReference type="Pfam" id="PF13263">
    <property type="entry name" value="PHP_C"/>
    <property type="match status" value="1"/>
</dbReference>
<evidence type="ECO:0000313" key="3">
    <source>
        <dbReference type="Proteomes" id="UP000011550"/>
    </source>
</evidence>
<dbReference type="NCBIfam" id="NF038032">
    <property type="entry name" value="CehA_McbA_metalo"/>
    <property type="match status" value="1"/>
</dbReference>
<reference evidence="2 3" key="1">
    <citation type="journal article" date="2014" name="PLoS Genet.">
        <title>Phylogenetically driven sequencing of extremely halophilic archaea reveals strategies for static and dynamic osmo-response.</title>
        <authorList>
            <person name="Becker E.A."/>
            <person name="Seitzer P.M."/>
            <person name="Tritt A."/>
            <person name="Larsen D."/>
            <person name="Krusor M."/>
            <person name="Yao A.I."/>
            <person name="Wu D."/>
            <person name="Madern D."/>
            <person name="Eisen J.A."/>
            <person name="Darling A.E."/>
            <person name="Facciotti M.T."/>
        </authorList>
    </citation>
    <scope>NUCLEOTIDE SEQUENCE [LARGE SCALE GENOMIC DNA]</scope>
    <source>
        <strain evidence="2 3">ATCC BAA-1512</strain>
    </source>
</reference>
<dbReference type="GO" id="GO:0004534">
    <property type="term" value="F:5'-3' RNA exonuclease activity"/>
    <property type="evidence" value="ECO:0007669"/>
    <property type="project" value="TreeGrafter"/>
</dbReference>
<dbReference type="InterPro" id="IPR003141">
    <property type="entry name" value="Pol/His_phosphatase_N"/>
</dbReference>
<comment type="caution">
    <text evidence="2">The sequence shown here is derived from an EMBL/GenBank/DDBJ whole genome shotgun (WGS) entry which is preliminary data.</text>
</comment>
<dbReference type="PANTHER" id="PTHR42924">
    <property type="entry name" value="EXONUCLEASE"/>
    <property type="match status" value="1"/>
</dbReference>
<name>M0IM19_9EURY</name>
<dbReference type="InterPro" id="IPR004013">
    <property type="entry name" value="PHP_dom"/>
</dbReference>